<comment type="miscellaneous">
    <text evidence="9">This enzyme catalyzes only one turnover and therefore is not strictly catalytic. According to one definition, an enzyme is a biocatalyst that acts repeatedly and over many reaction cycles.</text>
</comment>
<protein>
    <recommendedName>
        <fullName evidence="9">Methylated-DNA--protein-cysteine methyltransferase</fullName>
        <ecNumber evidence="9">2.1.1.63</ecNumber>
    </recommendedName>
    <alternativeName>
        <fullName evidence="9">6-O-methylguanine-DNA methyltransferase</fullName>
        <shortName evidence="9">MGMT</shortName>
    </alternativeName>
    <alternativeName>
        <fullName evidence="9">O-6-methylguanine-DNA-alkyltransferase</fullName>
    </alternativeName>
</protein>
<dbReference type="InterPro" id="IPR036388">
    <property type="entry name" value="WH-like_DNA-bd_sf"/>
</dbReference>
<dbReference type="Pfam" id="PF02870">
    <property type="entry name" value="Methyltransf_1N"/>
    <property type="match status" value="1"/>
</dbReference>
<evidence type="ECO:0000256" key="8">
    <source>
        <dbReference type="ARBA" id="ARBA00049348"/>
    </source>
</evidence>
<dbReference type="InterPro" id="IPR023546">
    <property type="entry name" value="MGMT"/>
</dbReference>
<dbReference type="Gene3D" id="3.30.160.70">
    <property type="entry name" value="Methylated DNA-protein cysteine methyltransferase domain"/>
    <property type="match status" value="1"/>
</dbReference>
<dbReference type="NCBIfam" id="TIGR00589">
    <property type="entry name" value="ogt"/>
    <property type="match status" value="1"/>
</dbReference>
<dbReference type="GO" id="GO:0005737">
    <property type="term" value="C:cytoplasm"/>
    <property type="evidence" value="ECO:0007669"/>
    <property type="project" value="UniProtKB-SubCell"/>
</dbReference>
<dbReference type="Pfam" id="PF01035">
    <property type="entry name" value="DNA_binding_1"/>
    <property type="match status" value="1"/>
</dbReference>
<proteinExistence type="inferred from homology"/>
<dbReference type="PANTHER" id="PTHR10815:SF5">
    <property type="entry name" value="METHYLATED-DNA--PROTEIN-CYSTEINE METHYLTRANSFERASE"/>
    <property type="match status" value="1"/>
</dbReference>
<organism evidence="12 13">
    <name type="scientific">Candidatus Pullichristensenella stercorigallinarum</name>
    <dbReference type="NCBI Taxonomy" id="2840909"/>
    <lineage>
        <taxon>Bacteria</taxon>
        <taxon>Bacillati</taxon>
        <taxon>Bacillota</taxon>
        <taxon>Clostridia</taxon>
        <taxon>Candidatus Pullichristensenella</taxon>
    </lineage>
</organism>
<dbReference type="CDD" id="cd06445">
    <property type="entry name" value="ATase"/>
    <property type="match status" value="1"/>
</dbReference>
<dbReference type="EC" id="2.1.1.63" evidence="9"/>
<evidence type="ECO:0000256" key="6">
    <source>
        <dbReference type="ARBA" id="ARBA00022763"/>
    </source>
</evidence>
<dbReference type="SUPFAM" id="SSF46767">
    <property type="entry name" value="Methylated DNA-protein cysteine methyltransferase, C-terminal domain"/>
    <property type="match status" value="1"/>
</dbReference>
<dbReference type="InterPro" id="IPR008332">
    <property type="entry name" value="MethylG_MeTrfase_N"/>
</dbReference>
<comment type="catalytic activity">
    <reaction evidence="8 9">
        <text>a 6-O-methyl-2'-deoxyguanosine in DNA + L-cysteinyl-[protein] = S-methyl-L-cysteinyl-[protein] + a 2'-deoxyguanosine in DNA</text>
        <dbReference type="Rhea" id="RHEA:24000"/>
        <dbReference type="Rhea" id="RHEA-COMP:10131"/>
        <dbReference type="Rhea" id="RHEA-COMP:10132"/>
        <dbReference type="Rhea" id="RHEA-COMP:11367"/>
        <dbReference type="Rhea" id="RHEA-COMP:11368"/>
        <dbReference type="ChEBI" id="CHEBI:29950"/>
        <dbReference type="ChEBI" id="CHEBI:82612"/>
        <dbReference type="ChEBI" id="CHEBI:85445"/>
        <dbReference type="ChEBI" id="CHEBI:85448"/>
        <dbReference type="EC" id="2.1.1.63"/>
    </reaction>
</comment>
<name>A0A9D1CY40_9FIRM</name>
<comment type="subcellular location">
    <subcellularLocation>
        <location evidence="9">Cytoplasm</location>
    </subcellularLocation>
</comment>
<dbReference type="InterPro" id="IPR036631">
    <property type="entry name" value="MGMT_N_sf"/>
</dbReference>
<comment type="caution">
    <text evidence="12">The sequence shown here is derived from an EMBL/GenBank/DDBJ whole genome shotgun (WGS) entry which is preliminary data.</text>
</comment>
<comment type="catalytic activity">
    <reaction evidence="1 9">
        <text>a 4-O-methyl-thymidine in DNA + L-cysteinyl-[protein] = a thymidine in DNA + S-methyl-L-cysteinyl-[protein]</text>
        <dbReference type="Rhea" id="RHEA:53428"/>
        <dbReference type="Rhea" id="RHEA-COMP:10131"/>
        <dbReference type="Rhea" id="RHEA-COMP:10132"/>
        <dbReference type="Rhea" id="RHEA-COMP:13555"/>
        <dbReference type="Rhea" id="RHEA-COMP:13556"/>
        <dbReference type="ChEBI" id="CHEBI:29950"/>
        <dbReference type="ChEBI" id="CHEBI:82612"/>
        <dbReference type="ChEBI" id="CHEBI:137386"/>
        <dbReference type="ChEBI" id="CHEBI:137387"/>
        <dbReference type="EC" id="2.1.1.63"/>
    </reaction>
</comment>
<evidence type="ECO:0000313" key="13">
    <source>
        <dbReference type="Proteomes" id="UP000824260"/>
    </source>
</evidence>
<dbReference type="GO" id="GO:0006307">
    <property type="term" value="P:DNA alkylation repair"/>
    <property type="evidence" value="ECO:0007669"/>
    <property type="project" value="UniProtKB-UniRule"/>
</dbReference>
<accession>A0A9D1CY40</accession>
<keyword evidence="3 9" id="KW-0963">Cytoplasm</keyword>
<dbReference type="InterPro" id="IPR014048">
    <property type="entry name" value="MethylDNA_cys_MeTrfase_DNA-bd"/>
</dbReference>
<reference evidence="12" key="2">
    <citation type="journal article" date="2021" name="PeerJ">
        <title>Extensive microbial diversity within the chicken gut microbiome revealed by metagenomics and culture.</title>
        <authorList>
            <person name="Gilroy R."/>
            <person name="Ravi A."/>
            <person name="Getino M."/>
            <person name="Pursley I."/>
            <person name="Horton D.L."/>
            <person name="Alikhan N.F."/>
            <person name="Baker D."/>
            <person name="Gharbi K."/>
            <person name="Hall N."/>
            <person name="Watson M."/>
            <person name="Adriaenssens E.M."/>
            <person name="Foster-Nyarko E."/>
            <person name="Jarju S."/>
            <person name="Secka A."/>
            <person name="Antonio M."/>
            <person name="Oren A."/>
            <person name="Chaudhuri R.R."/>
            <person name="La Ragione R."/>
            <person name="Hildebrand F."/>
            <person name="Pallen M.J."/>
        </authorList>
    </citation>
    <scope>NUCLEOTIDE SEQUENCE</scope>
    <source>
        <strain evidence="12">ChiSjej6B24-2974</strain>
    </source>
</reference>
<dbReference type="HAMAP" id="MF_00772">
    <property type="entry name" value="OGT"/>
    <property type="match status" value="1"/>
</dbReference>
<evidence type="ECO:0000256" key="3">
    <source>
        <dbReference type="ARBA" id="ARBA00022490"/>
    </source>
</evidence>
<comment type="similarity">
    <text evidence="2 9">Belongs to the MGMT family.</text>
</comment>
<keyword evidence="4 9" id="KW-0489">Methyltransferase</keyword>
<evidence type="ECO:0000256" key="4">
    <source>
        <dbReference type="ARBA" id="ARBA00022603"/>
    </source>
</evidence>
<sequence length="155" mass="17479">MEKTRDKLACRFVETPIGPVTLVADNSALIEARFGGFPISHESAVLDQAERELREYFLRERRAFDVPLAPRGTPFQLSVWEEVRRIPYGETRAYIDVARALGNEKACRAVGRANNHNPLPLFVPCHRVIGRDGSLVGYAGGMAAKKWLLRMEQEQ</sequence>
<evidence type="ECO:0000259" key="10">
    <source>
        <dbReference type="Pfam" id="PF01035"/>
    </source>
</evidence>
<dbReference type="EMBL" id="DVFZ01000119">
    <property type="protein sequence ID" value="HIQ83959.1"/>
    <property type="molecule type" value="Genomic_DNA"/>
</dbReference>
<dbReference type="GO" id="GO:0032259">
    <property type="term" value="P:methylation"/>
    <property type="evidence" value="ECO:0007669"/>
    <property type="project" value="UniProtKB-KW"/>
</dbReference>
<evidence type="ECO:0000313" key="12">
    <source>
        <dbReference type="EMBL" id="HIQ83959.1"/>
    </source>
</evidence>
<dbReference type="FunFam" id="1.10.10.10:FF:000214">
    <property type="entry name" value="Methylated-DNA--protein-cysteine methyltransferase"/>
    <property type="match status" value="1"/>
</dbReference>
<evidence type="ECO:0000256" key="5">
    <source>
        <dbReference type="ARBA" id="ARBA00022679"/>
    </source>
</evidence>
<dbReference type="InterPro" id="IPR001497">
    <property type="entry name" value="MethylDNA_cys_MeTrfase_AS"/>
</dbReference>
<feature type="active site" description="Nucleophile; methyl group acceptor" evidence="9">
    <location>
        <position position="125"/>
    </location>
</feature>
<comment type="function">
    <text evidence="9">Involved in the cellular defense against the biological effects of O6-methylguanine (O6-MeG) and O4-methylthymine (O4-MeT) in DNA. Repairs the methylated nucleobase in DNA by stoichiometrically transferring the methyl group to a cysteine residue in the enzyme. This is a suicide reaction: the enzyme is irreversibly inactivated.</text>
</comment>
<dbReference type="Gene3D" id="1.10.10.10">
    <property type="entry name" value="Winged helix-like DNA-binding domain superfamily/Winged helix DNA-binding domain"/>
    <property type="match status" value="1"/>
</dbReference>
<evidence type="ECO:0000259" key="11">
    <source>
        <dbReference type="Pfam" id="PF02870"/>
    </source>
</evidence>
<dbReference type="Proteomes" id="UP000824260">
    <property type="component" value="Unassembled WGS sequence"/>
</dbReference>
<keyword evidence="7 9" id="KW-0234">DNA repair</keyword>
<dbReference type="PROSITE" id="PS00374">
    <property type="entry name" value="MGMT"/>
    <property type="match status" value="1"/>
</dbReference>
<evidence type="ECO:0000256" key="9">
    <source>
        <dbReference type="HAMAP-Rule" id="MF_00772"/>
    </source>
</evidence>
<evidence type="ECO:0000256" key="1">
    <source>
        <dbReference type="ARBA" id="ARBA00001286"/>
    </source>
</evidence>
<reference evidence="12" key="1">
    <citation type="submission" date="2020-10" db="EMBL/GenBank/DDBJ databases">
        <authorList>
            <person name="Gilroy R."/>
        </authorList>
    </citation>
    <scope>NUCLEOTIDE SEQUENCE</scope>
    <source>
        <strain evidence="12">ChiSjej6B24-2974</strain>
    </source>
</reference>
<dbReference type="InterPro" id="IPR036217">
    <property type="entry name" value="MethylDNA_cys_MeTrfase_DNAb"/>
</dbReference>
<feature type="domain" description="Methylated-DNA-[protein]-cysteine S-methyltransferase DNA binding" evidence="10">
    <location>
        <begin position="74"/>
        <end position="153"/>
    </location>
</feature>
<dbReference type="SUPFAM" id="SSF53155">
    <property type="entry name" value="Methylated DNA-protein cysteine methyltransferase domain"/>
    <property type="match status" value="1"/>
</dbReference>
<dbReference type="PANTHER" id="PTHR10815">
    <property type="entry name" value="METHYLATED-DNA--PROTEIN-CYSTEINE METHYLTRANSFERASE"/>
    <property type="match status" value="1"/>
</dbReference>
<evidence type="ECO:0000256" key="2">
    <source>
        <dbReference type="ARBA" id="ARBA00008711"/>
    </source>
</evidence>
<feature type="domain" description="Methylguanine DNA methyltransferase ribonuclease-like" evidence="11">
    <location>
        <begin position="10"/>
        <end position="70"/>
    </location>
</feature>
<keyword evidence="6 9" id="KW-0227">DNA damage</keyword>
<gene>
    <name evidence="12" type="ORF">IAA52_12775</name>
</gene>
<evidence type="ECO:0000256" key="7">
    <source>
        <dbReference type="ARBA" id="ARBA00023204"/>
    </source>
</evidence>
<dbReference type="AlphaFoldDB" id="A0A9D1CY40"/>
<keyword evidence="5 9" id="KW-0808">Transferase</keyword>
<dbReference type="GO" id="GO:0003908">
    <property type="term" value="F:methylated-DNA-[protein]-cysteine S-methyltransferase activity"/>
    <property type="evidence" value="ECO:0007669"/>
    <property type="project" value="UniProtKB-UniRule"/>
</dbReference>